<dbReference type="Gene3D" id="3.40.50.2000">
    <property type="entry name" value="Glycogen Phosphorylase B"/>
    <property type="match status" value="2"/>
</dbReference>
<comment type="caution">
    <text evidence="5">The sequence shown here is derived from an EMBL/GenBank/DDBJ whole genome shotgun (WGS) entry which is preliminary data.</text>
</comment>
<accession>M0CMC5</accession>
<gene>
    <name evidence="5" type="ORF">C475_12547</name>
</gene>
<name>M0CMC5_9EURY</name>
<dbReference type="eggNOG" id="arCOG01411">
    <property type="taxonomic scope" value="Archaea"/>
</dbReference>
<dbReference type="PANTHER" id="PTHR12526">
    <property type="entry name" value="GLYCOSYLTRANSFERASE"/>
    <property type="match status" value="1"/>
</dbReference>
<keyword evidence="2 5" id="KW-0808">Transferase</keyword>
<dbReference type="SUPFAM" id="SSF53756">
    <property type="entry name" value="UDP-Glycosyltransferase/glycogen phosphorylase"/>
    <property type="match status" value="1"/>
</dbReference>
<dbReference type="CDD" id="cd03801">
    <property type="entry name" value="GT4_PimA-like"/>
    <property type="match status" value="1"/>
</dbReference>
<evidence type="ECO:0000259" key="4">
    <source>
        <dbReference type="Pfam" id="PF13439"/>
    </source>
</evidence>
<evidence type="ECO:0000256" key="2">
    <source>
        <dbReference type="ARBA" id="ARBA00022679"/>
    </source>
</evidence>
<proteinExistence type="predicted"/>
<dbReference type="AlphaFoldDB" id="M0CMC5"/>
<keyword evidence="1" id="KW-0328">Glycosyltransferase</keyword>
<dbReference type="GO" id="GO:0016757">
    <property type="term" value="F:glycosyltransferase activity"/>
    <property type="evidence" value="ECO:0007669"/>
    <property type="project" value="UniProtKB-KW"/>
</dbReference>
<dbReference type="InterPro" id="IPR028098">
    <property type="entry name" value="Glyco_trans_4-like_N"/>
</dbReference>
<evidence type="ECO:0000313" key="5">
    <source>
        <dbReference type="EMBL" id="ELZ24420.1"/>
    </source>
</evidence>
<dbReference type="Pfam" id="PF13439">
    <property type="entry name" value="Glyco_transf_4"/>
    <property type="match status" value="1"/>
</dbReference>
<evidence type="ECO:0000313" key="6">
    <source>
        <dbReference type="Proteomes" id="UP000011626"/>
    </source>
</evidence>
<organism evidence="5 6">
    <name type="scientific">Halosimplex carlsbadense 2-9-1</name>
    <dbReference type="NCBI Taxonomy" id="797114"/>
    <lineage>
        <taxon>Archaea</taxon>
        <taxon>Methanobacteriati</taxon>
        <taxon>Methanobacteriota</taxon>
        <taxon>Stenosarchaea group</taxon>
        <taxon>Halobacteria</taxon>
        <taxon>Halobacteriales</taxon>
        <taxon>Haloarculaceae</taxon>
        <taxon>Halosimplex</taxon>
    </lineage>
</organism>
<dbReference type="STRING" id="797114.C475_12547"/>
<feature type="domain" description="Glycosyl transferase family 1" evidence="3">
    <location>
        <begin position="177"/>
        <end position="340"/>
    </location>
</feature>
<dbReference type="RefSeq" id="WP_006884181.1">
    <property type="nucleotide sequence ID" value="NZ_AOIU01000030.1"/>
</dbReference>
<keyword evidence="6" id="KW-1185">Reference proteome</keyword>
<dbReference type="Pfam" id="PF00534">
    <property type="entry name" value="Glycos_transf_1"/>
    <property type="match status" value="1"/>
</dbReference>
<dbReference type="PANTHER" id="PTHR12526:SF510">
    <property type="entry name" value="D-INOSITOL 3-PHOSPHATE GLYCOSYLTRANSFERASE"/>
    <property type="match status" value="1"/>
</dbReference>
<feature type="domain" description="Glycosyltransferase subfamily 4-like N-terminal" evidence="4">
    <location>
        <begin position="20"/>
        <end position="168"/>
    </location>
</feature>
<dbReference type="EMBL" id="AOIU01000030">
    <property type="protein sequence ID" value="ELZ24420.1"/>
    <property type="molecule type" value="Genomic_DNA"/>
</dbReference>
<dbReference type="OrthoDB" id="132546at2157"/>
<dbReference type="PATRIC" id="fig|797114.5.peg.2543"/>
<reference evidence="5 6" key="1">
    <citation type="journal article" date="2014" name="PLoS Genet.">
        <title>Phylogenetically driven sequencing of extremely halophilic archaea reveals strategies for static and dynamic osmo-response.</title>
        <authorList>
            <person name="Becker E.A."/>
            <person name="Seitzer P.M."/>
            <person name="Tritt A."/>
            <person name="Larsen D."/>
            <person name="Krusor M."/>
            <person name="Yao A.I."/>
            <person name="Wu D."/>
            <person name="Madern D."/>
            <person name="Eisen J.A."/>
            <person name="Darling A.E."/>
            <person name="Facciotti M.T."/>
        </authorList>
    </citation>
    <scope>NUCLEOTIDE SEQUENCE [LARGE SCALE GENOMIC DNA]</scope>
    <source>
        <strain evidence="5 6">2-9-1</strain>
    </source>
</reference>
<evidence type="ECO:0000259" key="3">
    <source>
        <dbReference type="Pfam" id="PF00534"/>
    </source>
</evidence>
<dbReference type="Proteomes" id="UP000011626">
    <property type="component" value="Unassembled WGS sequence"/>
</dbReference>
<sequence length="365" mass="39820">MTVRACYVVNAVDETSVPADIARGLVEHTDAEVDILAWFAAEGFHGDDAVGVTCLDAPDTTTGIDRDTYRRAREFLREYDVVQAHHNHSGSFAKAIGRRLGLPVVSREGNMRRGFNRLGRVANGLTNPLADRVVCNSRAVYDSFRRWERLALPEAKVVFIPNGVEFDRLDAADGDGWRSAHGVDDDAVLVGTAGLLTEQKDHATLIRAVAAARSASDRPVELAIAGDGPLEADLRETARAAGVADSVHFLGRLDRSAVYELLDALDVYAMPSRWEGFSAAAVEAVGSGTPCVFSTIPPFVEPYEEVARFHPVGDHEALARHLVGLAADPAERRRLGSAGRDLVQRRYTVERVAERYRSLYAEITD</sequence>
<protein>
    <submittedName>
        <fullName evidence="5">Glycosyltransferase</fullName>
    </submittedName>
</protein>
<evidence type="ECO:0000256" key="1">
    <source>
        <dbReference type="ARBA" id="ARBA00022676"/>
    </source>
</evidence>
<dbReference type="InterPro" id="IPR001296">
    <property type="entry name" value="Glyco_trans_1"/>
</dbReference>